<reference evidence="7" key="1">
    <citation type="submission" date="2021-06" db="EMBL/GenBank/DDBJ databases">
        <authorList>
            <person name="Nardi T."/>
            <person name="Nardi T."/>
        </authorList>
    </citation>
    <scope>NUCLEOTIDE SEQUENCE</scope>
</reference>
<evidence type="ECO:0000259" key="5">
    <source>
        <dbReference type="Pfam" id="PF01321"/>
    </source>
</evidence>
<sequence length="572" mass="65470">MNSFNRITKLRNLLKQYSIDGYLVPSYDEFRSEYPPKSSQRLEWLTGFTGSNGLLIIKEEKLIFLTDNRYLLQAVQQLGNKYQILDMADETSWSKITKLVKSSCTLGYDPMIESVNSVQYYQRMFLRKNIQLQGVKENLVDLIWVDKPKLESKKILRLTKKDAGLFTEEKLGQLLSKMDKNVDYLLVTQPDSICWLLNIRGFDIKYSPLILAYLIIKKTGEIYLFSDSVAEKIEGVEVLKLNQIKEFFIELIISGSIIQASAAVSYWFKETAGSSLFLKDDIIESLKACKNKVEMENIKQTHFLDGLALCRFICWLDEHIGKVTEISAAEELLKFRQMAKNFVDLSFTTISAFAENGAVVHYRPSKKTDKTITKDNLYLLDSGGQYKFGTTDVTRTFCFGAPSIEQKRNYTLVLKGLIRLSQLKFPIGTNGAQLDSLARLDLWQYGLDYGHSTGHGVGYFLSVHEGPRTFSRLGSAPLKAGMVTSNEPGYYKEGAYGIRIENLMLVIESETRGFLEFKTLTLVPIPHNLVDFELLDNREKAWLQNYNQEVFERMAPHLTPEERNQLQNICHC</sequence>
<organism evidence="7 8">
    <name type="scientific">Hyalomma marginatum</name>
    <dbReference type="NCBI Taxonomy" id="34627"/>
    <lineage>
        <taxon>Eukaryota</taxon>
        <taxon>Metazoa</taxon>
        <taxon>Ecdysozoa</taxon>
        <taxon>Arthropoda</taxon>
        <taxon>Chelicerata</taxon>
        <taxon>Arachnida</taxon>
        <taxon>Acari</taxon>
        <taxon>Parasitiformes</taxon>
        <taxon>Ixodida</taxon>
        <taxon>Ixodoidea</taxon>
        <taxon>Ixodidae</taxon>
        <taxon>Hyalomminae</taxon>
        <taxon>Hyalomma</taxon>
    </lineage>
</organism>
<dbReference type="Pfam" id="PF00557">
    <property type="entry name" value="Peptidase_M24"/>
    <property type="match status" value="1"/>
</dbReference>
<dbReference type="Gene3D" id="3.90.230.10">
    <property type="entry name" value="Creatinase/methionine aminopeptidase superfamily"/>
    <property type="match status" value="1"/>
</dbReference>
<dbReference type="SUPFAM" id="SSF53092">
    <property type="entry name" value="Creatinase/prolidase N-terminal domain"/>
    <property type="match status" value="1"/>
</dbReference>
<keyword evidence="3" id="KW-0378">Hydrolase</keyword>
<feature type="domain" description="Peptidase M24" evidence="4">
    <location>
        <begin position="296"/>
        <end position="507"/>
    </location>
</feature>
<dbReference type="InterPro" id="IPR029149">
    <property type="entry name" value="Creatin/AminoP/Spt16_N"/>
</dbReference>
<dbReference type="CDD" id="cd01085">
    <property type="entry name" value="APP"/>
    <property type="match status" value="1"/>
</dbReference>
<dbReference type="FunFam" id="3.90.230.10:FF:000009">
    <property type="entry name" value="xaa-Pro aminopeptidase 2"/>
    <property type="match status" value="1"/>
</dbReference>
<dbReference type="Pfam" id="PF16188">
    <property type="entry name" value="Peptidase_M24_C"/>
    <property type="match status" value="1"/>
</dbReference>
<dbReference type="Gene3D" id="3.40.350.10">
    <property type="entry name" value="Creatinase/prolidase N-terminal domain"/>
    <property type="match status" value="1"/>
</dbReference>
<dbReference type="Pfam" id="PF01321">
    <property type="entry name" value="Creatinase_N"/>
    <property type="match status" value="1"/>
</dbReference>
<dbReference type="InterPro" id="IPR000994">
    <property type="entry name" value="Pept_M24"/>
</dbReference>
<dbReference type="AlphaFoldDB" id="A0A8S4BVX9"/>
<keyword evidence="8" id="KW-1185">Reference proteome</keyword>
<evidence type="ECO:0000256" key="1">
    <source>
        <dbReference type="ARBA" id="ARBA00008766"/>
    </source>
</evidence>
<evidence type="ECO:0000259" key="4">
    <source>
        <dbReference type="Pfam" id="PF00557"/>
    </source>
</evidence>
<evidence type="ECO:0000256" key="3">
    <source>
        <dbReference type="ARBA" id="ARBA00022801"/>
    </source>
</evidence>
<dbReference type="InterPro" id="IPR032416">
    <property type="entry name" value="Peptidase_M24_C"/>
</dbReference>
<keyword evidence="7" id="KW-0645">Protease</keyword>
<dbReference type="PANTHER" id="PTHR43763:SF6">
    <property type="entry name" value="XAA-PRO AMINOPEPTIDASE 1"/>
    <property type="match status" value="1"/>
</dbReference>
<dbReference type="InterPro" id="IPR033740">
    <property type="entry name" value="Pept_M24B"/>
</dbReference>
<dbReference type="EMBL" id="CAJVAF010000092">
    <property type="protein sequence ID" value="CAG7590201.1"/>
    <property type="molecule type" value="Genomic_DNA"/>
</dbReference>
<accession>A0A8S4BVX9</accession>
<dbReference type="InterPro" id="IPR000587">
    <property type="entry name" value="Creatinase_N"/>
</dbReference>
<dbReference type="InterPro" id="IPR036005">
    <property type="entry name" value="Creatinase/aminopeptidase-like"/>
</dbReference>
<feature type="domain" description="Creatinase N-terminal" evidence="5">
    <location>
        <begin position="6"/>
        <end position="125"/>
    </location>
</feature>
<dbReference type="InterPro" id="IPR050422">
    <property type="entry name" value="X-Pro_aminopeptidase_P"/>
</dbReference>
<dbReference type="SUPFAM" id="SSF55920">
    <property type="entry name" value="Creatinase/aminopeptidase"/>
    <property type="match status" value="1"/>
</dbReference>
<comment type="similarity">
    <text evidence="1">Belongs to the peptidase M24B family.</text>
</comment>
<keyword evidence="2" id="KW-0479">Metal-binding</keyword>
<evidence type="ECO:0000313" key="7">
    <source>
        <dbReference type="EMBL" id="CAG7590201.1"/>
    </source>
</evidence>
<dbReference type="GO" id="GO:0046872">
    <property type="term" value="F:metal ion binding"/>
    <property type="evidence" value="ECO:0007669"/>
    <property type="project" value="UniProtKB-KW"/>
</dbReference>
<gene>
    <name evidence="7" type="ORF">MHYMCMPASI_00264</name>
</gene>
<protein>
    <submittedName>
        <fullName evidence="7">Xaa-Pro aminopeptidase</fullName>
    </submittedName>
</protein>
<evidence type="ECO:0000259" key="6">
    <source>
        <dbReference type="Pfam" id="PF16188"/>
    </source>
</evidence>
<keyword evidence="7" id="KW-0031">Aminopeptidase</keyword>
<evidence type="ECO:0000256" key="2">
    <source>
        <dbReference type="ARBA" id="ARBA00022723"/>
    </source>
</evidence>
<dbReference type="Proteomes" id="UP000837675">
    <property type="component" value="Unassembled WGS sequence"/>
</dbReference>
<feature type="domain" description="Peptidase M24 C-terminal" evidence="6">
    <location>
        <begin position="513"/>
        <end position="568"/>
    </location>
</feature>
<proteinExistence type="inferred from homology"/>
<name>A0A8S4BVX9_9ACAR</name>
<dbReference type="Pfam" id="PF16189">
    <property type="entry name" value="Creatinase_N_2"/>
    <property type="match status" value="1"/>
</dbReference>
<evidence type="ECO:0000313" key="8">
    <source>
        <dbReference type="Proteomes" id="UP000837675"/>
    </source>
</evidence>
<dbReference type="PANTHER" id="PTHR43763">
    <property type="entry name" value="XAA-PRO AMINOPEPTIDASE 1"/>
    <property type="match status" value="1"/>
</dbReference>
<dbReference type="GO" id="GO:0005737">
    <property type="term" value="C:cytoplasm"/>
    <property type="evidence" value="ECO:0007669"/>
    <property type="project" value="UniProtKB-ARBA"/>
</dbReference>
<comment type="caution">
    <text evidence="7">The sequence shown here is derived from an EMBL/GenBank/DDBJ whole genome shotgun (WGS) entry which is preliminary data.</text>
</comment>
<dbReference type="GO" id="GO:0070006">
    <property type="term" value="F:metalloaminopeptidase activity"/>
    <property type="evidence" value="ECO:0007669"/>
    <property type="project" value="InterPro"/>
</dbReference>